<organism evidence="2 3">
    <name type="scientific">Oidiodendron maius (strain Zn)</name>
    <dbReference type="NCBI Taxonomy" id="913774"/>
    <lineage>
        <taxon>Eukaryota</taxon>
        <taxon>Fungi</taxon>
        <taxon>Dikarya</taxon>
        <taxon>Ascomycota</taxon>
        <taxon>Pezizomycotina</taxon>
        <taxon>Leotiomycetes</taxon>
        <taxon>Leotiomycetes incertae sedis</taxon>
        <taxon>Myxotrichaceae</taxon>
        <taxon>Oidiodendron</taxon>
    </lineage>
</organism>
<gene>
    <name evidence="2" type="ORF">OIDMADRAFT_43928</name>
</gene>
<name>A0A0C3CGG3_OIDMZ</name>
<protein>
    <submittedName>
        <fullName evidence="2">Uncharacterized protein</fullName>
    </submittedName>
</protein>
<feature type="region of interest" description="Disordered" evidence="1">
    <location>
        <begin position="275"/>
        <end position="297"/>
    </location>
</feature>
<dbReference type="AlphaFoldDB" id="A0A0C3CGG3"/>
<reference evidence="3" key="2">
    <citation type="submission" date="2015-01" db="EMBL/GenBank/DDBJ databases">
        <title>Evolutionary Origins and Diversification of the Mycorrhizal Mutualists.</title>
        <authorList>
            <consortium name="DOE Joint Genome Institute"/>
            <consortium name="Mycorrhizal Genomics Consortium"/>
            <person name="Kohler A."/>
            <person name="Kuo A."/>
            <person name="Nagy L.G."/>
            <person name="Floudas D."/>
            <person name="Copeland A."/>
            <person name="Barry K.W."/>
            <person name="Cichocki N."/>
            <person name="Veneault-Fourrey C."/>
            <person name="LaButti K."/>
            <person name="Lindquist E.A."/>
            <person name="Lipzen A."/>
            <person name="Lundell T."/>
            <person name="Morin E."/>
            <person name="Murat C."/>
            <person name="Riley R."/>
            <person name="Ohm R."/>
            <person name="Sun H."/>
            <person name="Tunlid A."/>
            <person name="Henrissat B."/>
            <person name="Grigoriev I.V."/>
            <person name="Hibbett D.S."/>
            <person name="Martin F."/>
        </authorList>
    </citation>
    <scope>NUCLEOTIDE SEQUENCE [LARGE SCALE GENOMIC DNA]</scope>
    <source>
        <strain evidence="3">Zn</strain>
    </source>
</reference>
<keyword evidence="3" id="KW-1185">Reference proteome</keyword>
<sequence>MKGRPIDQLVYERMFPSPKPTDPRNFQELLQCQIVPEVRHETQAFYGSLSSQEAKYPGLDYAYQPHRNRLSRYTWHRRLFRAFDDLRLTPNEIAILTKWEGTRSAKERFEKEQGIVIRDTTADEIEDWVEPELRAGSGVQAQGADVEHMEDILEDDEQAVEGNRADEEMDEDSDMEIRRSVGNALNERLRAAVAQREAGNTSAIMDEEWEQWLKDAVEAGGLPFLTPDLSPNANIPGTRPATYRPAVHPRLLNASTRSEEWADPPDFLQFMMRRNTSANGRRPEDTSANAEIGRPIR</sequence>
<evidence type="ECO:0000256" key="1">
    <source>
        <dbReference type="SAM" id="MobiDB-lite"/>
    </source>
</evidence>
<dbReference type="HOGENOM" id="CLU_048612_0_1_1"/>
<dbReference type="EMBL" id="KN832881">
    <property type="protein sequence ID" value="KIM98068.1"/>
    <property type="molecule type" value="Genomic_DNA"/>
</dbReference>
<dbReference type="InParanoid" id="A0A0C3CGG3"/>
<accession>A0A0C3CGG3</accession>
<dbReference type="OrthoDB" id="4106209at2759"/>
<evidence type="ECO:0000313" key="2">
    <source>
        <dbReference type="EMBL" id="KIM98068.1"/>
    </source>
</evidence>
<dbReference type="STRING" id="913774.A0A0C3CGG3"/>
<dbReference type="Proteomes" id="UP000054321">
    <property type="component" value="Unassembled WGS sequence"/>
</dbReference>
<evidence type="ECO:0000313" key="3">
    <source>
        <dbReference type="Proteomes" id="UP000054321"/>
    </source>
</evidence>
<reference evidence="2 3" key="1">
    <citation type="submission" date="2014-04" db="EMBL/GenBank/DDBJ databases">
        <authorList>
            <consortium name="DOE Joint Genome Institute"/>
            <person name="Kuo A."/>
            <person name="Martino E."/>
            <person name="Perotto S."/>
            <person name="Kohler A."/>
            <person name="Nagy L.G."/>
            <person name="Floudas D."/>
            <person name="Copeland A."/>
            <person name="Barry K.W."/>
            <person name="Cichocki N."/>
            <person name="Veneault-Fourrey C."/>
            <person name="LaButti K."/>
            <person name="Lindquist E.A."/>
            <person name="Lipzen A."/>
            <person name="Lundell T."/>
            <person name="Morin E."/>
            <person name="Murat C."/>
            <person name="Sun H."/>
            <person name="Tunlid A."/>
            <person name="Henrissat B."/>
            <person name="Grigoriev I.V."/>
            <person name="Hibbett D.S."/>
            <person name="Martin F."/>
            <person name="Nordberg H.P."/>
            <person name="Cantor M.N."/>
            <person name="Hua S.X."/>
        </authorList>
    </citation>
    <scope>NUCLEOTIDE SEQUENCE [LARGE SCALE GENOMIC DNA]</scope>
    <source>
        <strain evidence="2 3">Zn</strain>
    </source>
</reference>
<proteinExistence type="predicted"/>